<feature type="transmembrane region" description="Helical" evidence="2">
    <location>
        <begin position="78"/>
        <end position="107"/>
    </location>
</feature>
<dbReference type="InterPro" id="IPR035919">
    <property type="entry name" value="EAL_sf"/>
</dbReference>
<evidence type="ECO:0000313" key="6">
    <source>
        <dbReference type="Proteomes" id="UP001240984"/>
    </source>
</evidence>
<comment type="caution">
    <text evidence="5">The sequence shown here is derived from an EMBL/GenBank/DDBJ whole genome shotgun (WGS) entry which is preliminary data.</text>
</comment>
<dbReference type="Pfam" id="PF00563">
    <property type="entry name" value="EAL"/>
    <property type="match status" value="1"/>
</dbReference>
<organism evidence="5 6">
    <name type="scientific">Catenuloplanes nepalensis</name>
    <dbReference type="NCBI Taxonomy" id="587533"/>
    <lineage>
        <taxon>Bacteria</taxon>
        <taxon>Bacillati</taxon>
        <taxon>Actinomycetota</taxon>
        <taxon>Actinomycetes</taxon>
        <taxon>Micromonosporales</taxon>
        <taxon>Micromonosporaceae</taxon>
        <taxon>Catenuloplanes</taxon>
    </lineage>
</organism>
<keyword evidence="6" id="KW-1185">Reference proteome</keyword>
<evidence type="ECO:0000256" key="1">
    <source>
        <dbReference type="SAM" id="MobiDB-lite"/>
    </source>
</evidence>
<dbReference type="CDD" id="cd01949">
    <property type="entry name" value="GGDEF"/>
    <property type="match status" value="1"/>
</dbReference>
<feature type="transmembrane region" description="Helical" evidence="2">
    <location>
        <begin position="20"/>
        <end position="40"/>
    </location>
</feature>
<feature type="domain" description="GGDEF" evidence="4">
    <location>
        <begin position="282"/>
        <end position="414"/>
    </location>
</feature>
<dbReference type="Gene3D" id="3.20.20.450">
    <property type="entry name" value="EAL domain"/>
    <property type="match status" value="1"/>
</dbReference>
<dbReference type="InterPro" id="IPR052155">
    <property type="entry name" value="Biofilm_reg_signaling"/>
</dbReference>
<feature type="compositionally biased region" description="Basic and acidic residues" evidence="1">
    <location>
        <begin position="706"/>
        <end position="724"/>
    </location>
</feature>
<evidence type="ECO:0000259" key="4">
    <source>
        <dbReference type="PROSITE" id="PS50887"/>
    </source>
</evidence>
<evidence type="ECO:0000259" key="3">
    <source>
        <dbReference type="PROSITE" id="PS50883"/>
    </source>
</evidence>
<keyword evidence="2" id="KW-0472">Membrane</keyword>
<feature type="transmembrane region" description="Helical" evidence="2">
    <location>
        <begin position="127"/>
        <end position="145"/>
    </location>
</feature>
<dbReference type="SUPFAM" id="SSF141868">
    <property type="entry name" value="EAL domain-like"/>
    <property type="match status" value="1"/>
</dbReference>
<dbReference type="EMBL" id="JAUSRA010000001">
    <property type="protein sequence ID" value="MDP9797293.1"/>
    <property type="molecule type" value="Genomic_DNA"/>
</dbReference>
<dbReference type="RefSeq" id="WP_306834512.1">
    <property type="nucleotide sequence ID" value="NZ_JAUSRA010000001.1"/>
</dbReference>
<dbReference type="PANTHER" id="PTHR44757:SF2">
    <property type="entry name" value="BIOFILM ARCHITECTURE MAINTENANCE PROTEIN MBAA"/>
    <property type="match status" value="1"/>
</dbReference>
<feature type="region of interest" description="Disordered" evidence="1">
    <location>
        <begin position="703"/>
        <end position="802"/>
    </location>
</feature>
<dbReference type="InterPro" id="IPR043128">
    <property type="entry name" value="Rev_trsase/Diguanyl_cyclase"/>
</dbReference>
<dbReference type="InterPro" id="IPR029787">
    <property type="entry name" value="Nucleotide_cyclase"/>
</dbReference>
<dbReference type="SMART" id="SM00052">
    <property type="entry name" value="EAL"/>
    <property type="match status" value="1"/>
</dbReference>
<evidence type="ECO:0000256" key="2">
    <source>
        <dbReference type="SAM" id="Phobius"/>
    </source>
</evidence>
<sequence>MEPASPRNMVPAERAVPFLSFVWAVILSAAAASVMSLLALPGQVDELPLAFWVMAGLAVLIDARPFTPAGRRRLGAAILASVCLTFAIMLGWGLGPAIVVQVVAVAVCGARMRSSIWRTGFNTAQHVLALGAAAAVLAAGPELAFRAGGNPSWTDVLAVVAASAAWFAVTYGTVTVAVWLRFGGRWPAMFVSGLGFELLSAGSLLFLSPLLVVAAHLSAALIPLILVPLYAVYRMARLTTAHEKISRLDPLTGLGNRKALLTEVADQIAAHVERATRGDADGHMALLLLDLDRFKRVNDALGHAVGDRLLTEVAKRIATVVRPPATLARLGGDEFAVLAPRLEGTAAARRLAAEIAEALDEPVLLDGLPLDIGGSIGVAVYPEHGTDFETLMRHADVAMYEAKHRGDAVAVYAPEADHNSPERLSLLGDLRTALEVTGGMRKDAGERDGAGTPQLPGAGEIRMYYQPQVAIDTGEVVGVEALLRWRHPDRGMVHPEELIKAAEHTAVMRLLTRRVIDDVIEQLAAWRDAGLPMRAALNVSVRDLHTGDVVDQIEDRLQRYGLPADRLQLEITESALMADPRRVLVTLSRLSRLGIAIALDDFGTGYSSMQHLRRLPLSEVKIDRSFVLGMAEDGDDAAIVRSMIELAGALGLRVVAEGVEDERTWRMLHAAGCHVAQGWFYGRPMPAEEFGVWLSRYRPPVLQDNTRTENRPVPENHADNRPVPESRPAQDGPADDRPAEPGPHPRRTGRRATNRRGHPSDGVPESRAESVLEGLGDAQPGNSASSGRAIRGVARAGAEGDK</sequence>
<feature type="transmembrane region" description="Helical" evidence="2">
    <location>
        <begin position="187"/>
        <end position="207"/>
    </location>
</feature>
<evidence type="ECO:0000313" key="5">
    <source>
        <dbReference type="EMBL" id="MDP9797293.1"/>
    </source>
</evidence>
<dbReference type="CDD" id="cd01948">
    <property type="entry name" value="EAL"/>
    <property type="match status" value="1"/>
</dbReference>
<dbReference type="InterPro" id="IPR001633">
    <property type="entry name" value="EAL_dom"/>
</dbReference>
<dbReference type="NCBIfam" id="TIGR00254">
    <property type="entry name" value="GGDEF"/>
    <property type="match status" value="1"/>
</dbReference>
<dbReference type="InterPro" id="IPR000160">
    <property type="entry name" value="GGDEF_dom"/>
</dbReference>
<dbReference type="Proteomes" id="UP001240984">
    <property type="component" value="Unassembled WGS sequence"/>
</dbReference>
<dbReference type="SUPFAM" id="SSF55073">
    <property type="entry name" value="Nucleotide cyclase"/>
    <property type="match status" value="1"/>
</dbReference>
<name>A0ABT9N0T2_9ACTN</name>
<feature type="compositionally biased region" description="Low complexity" evidence="1">
    <location>
        <begin position="783"/>
        <end position="802"/>
    </location>
</feature>
<feature type="domain" description="EAL" evidence="3">
    <location>
        <begin position="444"/>
        <end position="698"/>
    </location>
</feature>
<feature type="transmembrane region" description="Helical" evidence="2">
    <location>
        <begin position="157"/>
        <end position="180"/>
    </location>
</feature>
<dbReference type="Gene3D" id="3.30.70.270">
    <property type="match status" value="1"/>
</dbReference>
<protein>
    <submittedName>
        <fullName evidence="5">Diguanylate cyclase (GGDEF)-like protein</fullName>
    </submittedName>
</protein>
<dbReference type="SMART" id="SM00267">
    <property type="entry name" value="GGDEF"/>
    <property type="match status" value="1"/>
</dbReference>
<dbReference type="PROSITE" id="PS50883">
    <property type="entry name" value="EAL"/>
    <property type="match status" value="1"/>
</dbReference>
<dbReference type="PROSITE" id="PS50887">
    <property type="entry name" value="GGDEF"/>
    <property type="match status" value="1"/>
</dbReference>
<keyword evidence="2" id="KW-1133">Transmembrane helix</keyword>
<dbReference type="Pfam" id="PF00990">
    <property type="entry name" value="GGDEF"/>
    <property type="match status" value="1"/>
</dbReference>
<accession>A0ABT9N0T2</accession>
<feature type="compositionally biased region" description="Basic residues" evidence="1">
    <location>
        <begin position="744"/>
        <end position="757"/>
    </location>
</feature>
<feature type="transmembrane region" description="Helical" evidence="2">
    <location>
        <begin position="47"/>
        <end position="66"/>
    </location>
</feature>
<proteinExistence type="predicted"/>
<gene>
    <name evidence="5" type="ORF">J2S43_005805</name>
</gene>
<keyword evidence="2" id="KW-0812">Transmembrane</keyword>
<dbReference type="PANTHER" id="PTHR44757">
    <property type="entry name" value="DIGUANYLATE CYCLASE DGCP"/>
    <property type="match status" value="1"/>
</dbReference>
<reference evidence="5 6" key="1">
    <citation type="submission" date="2023-07" db="EMBL/GenBank/DDBJ databases">
        <title>Sequencing the genomes of 1000 actinobacteria strains.</title>
        <authorList>
            <person name="Klenk H.-P."/>
        </authorList>
    </citation>
    <scope>NUCLEOTIDE SEQUENCE [LARGE SCALE GENOMIC DNA]</scope>
    <source>
        <strain evidence="5 6">DSM 44710</strain>
    </source>
</reference>